<proteinExistence type="predicted"/>
<accession>A0AAN8F2W5</accession>
<evidence type="ECO:0000313" key="1">
    <source>
        <dbReference type="EMBL" id="KAK5968154.1"/>
    </source>
</evidence>
<protein>
    <submittedName>
        <fullName evidence="1">Uncharacterized protein</fullName>
    </submittedName>
</protein>
<sequence length="374" mass="42518">MLFNKLKMNLREFTSNDEEFNRSIKDEDRSQETHPSTLGVTWSTKEDVHDKKNGLKNNCFNIRLHGILGPHNTSAEDILAEVMDEELRMGHQVIAGRHHKLAENQVEGKGIREEDPKENRRKAATHQLVVCTDASIEAMCAVVYLRNKESQNILIAKSRLPALRAKHTIPKLELNALTMGARLSINTMTELEGQIKIDQIFILCDSEIALSWVKNWRAHTDTGVLLRNRCKEIAEISGSFIKRGIPVQFGYINTKINPADLGTTGISGSEFRDSMCWNGPQEKGWLENSQLFQMEDLSTLEEETSVNMTEVAETTGWTEDARYNSMSKSKRITAWVLPFVRRIAQSLPQSRREIMRTRIPELLEAKQEGQMGAK</sequence>
<evidence type="ECO:0000313" key="2">
    <source>
        <dbReference type="Proteomes" id="UP001331761"/>
    </source>
</evidence>
<dbReference type="PANTHER" id="PTHR47331">
    <property type="entry name" value="PHD-TYPE DOMAIN-CONTAINING PROTEIN"/>
    <property type="match status" value="1"/>
</dbReference>
<dbReference type="AlphaFoldDB" id="A0AAN8F2W5"/>
<keyword evidence="2" id="KW-1185">Reference proteome</keyword>
<dbReference type="Proteomes" id="UP001331761">
    <property type="component" value="Unassembled WGS sequence"/>
</dbReference>
<gene>
    <name evidence="1" type="ORF">GCK32_006416</name>
</gene>
<name>A0AAN8F2W5_TRICO</name>
<dbReference type="EMBL" id="WIXE01021698">
    <property type="protein sequence ID" value="KAK5968154.1"/>
    <property type="molecule type" value="Genomic_DNA"/>
</dbReference>
<dbReference type="InterPro" id="IPR008042">
    <property type="entry name" value="Retrotrans_Pao"/>
</dbReference>
<comment type="caution">
    <text evidence="1">The sequence shown here is derived from an EMBL/GenBank/DDBJ whole genome shotgun (WGS) entry which is preliminary data.</text>
</comment>
<reference evidence="1 2" key="1">
    <citation type="submission" date="2019-10" db="EMBL/GenBank/DDBJ databases">
        <title>Assembly and Annotation for the nematode Trichostrongylus colubriformis.</title>
        <authorList>
            <person name="Martin J."/>
        </authorList>
    </citation>
    <scope>NUCLEOTIDE SEQUENCE [LARGE SCALE GENOMIC DNA]</scope>
    <source>
        <strain evidence="1">G859</strain>
        <tissue evidence="1">Whole worm</tissue>
    </source>
</reference>
<organism evidence="1 2">
    <name type="scientific">Trichostrongylus colubriformis</name>
    <name type="common">Black scour worm</name>
    <dbReference type="NCBI Taxonomy" id="6319"/>
    <lineage>
        <taxon>Eukaryota</taxon>
        <taxon>Metazoa</taxon>
        <taxon>Ecdysozoa</taxon>
        <taxon>Nematoda</taxon>
        <taxon>Chromadorea</taxon>
        <taxon>Rhabditida</taxon>
        <taxon>Rhabditina</taxon>
        <taxon>Rhabditomorpha</taxon>
        <taxon>Strongyloidea</taxon>
        <taxon>Trichostrongylidae</taxon>
        <taxon>Trichostrongylus</taxon>
    </lineage>
</organism>
<dbReference type="Pfam" id="PF05380">
    <property type="entry name" value="Peptidase_A17"/>
    <property type="match status" value="1"/>
</dbReference>